<evidence type="ECO:0000313" key="4">
    <source>
        <dbReference type="Proteomes" id="UP000472335"/>
    </source>
</evidence>
<keyword evidence="1" id="KW-0472">Membrane</keyword>
<accession>A0A6G4VNH1</accession>
<dbReference type="Proteomes" id="UP000472335">
    <property type="component" value="Unassembled WGS sequence"/>
</dbReference>
<dbReference type="EMBL" id="JAAKZY010000475">
    <property type="protein sequence ID" value="NGO15646.1"/>
    <property type="molecule type" value="Genomic_DNA"/>
</dbReference>
<keyword evidence="1" id="KW-0812">Transmembrane</keyword>
<sequence>ASSDMLPLVVTGSLISIIPLVIAFLMLQRYWQSGLATGSVKQ</sequence>
<feature type="transmembrane region" description="Helical" evidence="1">
    <location>
        <begin position="6"/>
        <end position="27"/>
    </location>
</feature>
<name>A0A6G4VNH1_9ACTN</name>
<protein>
    <submittedName>
        <fullName evidence="3">Carbohydrate ABC transporter permease</fullName>
    </submittedName>
</protein>
<keyword evidence="1" id="KW-1133">Transmembrane helix</keyword>
<comment type="caution">
    <text evidence="3">The sequence shown here is derived from an EMBL/GenBank/DDBJ whole genome shotgun (WGS) entry which is preliminary data.</text>
</comment>
<evidence type="ECO:0000313" key="2">
    <source>
        <dbReference type="EMBL" id="NGO15324.1"/>
    </source>
</evidence>
<dbReference type="AlphaFoldDB" id="A0A6G4VNH1"/>
<organism evidence="3 4">
    <name type="scientific">Streptomyces scabichelini</name>
    <dbReference type="NCBI Taxonomy" id="2711217"/>
    <lineage>
        <taxon>Bacteria</taxon>
        <taxon>Bacillati</taxon>
        <taxon>Actinomycetota</taxon>
        <taxon>Actinomycetes</taxon>
        <taxon>Kitasatosporales</taxon>
        <taxon>Streptomycetaceae</taxon>
        <taxon>Streptomyces</taxon>
    </lineage>
</organism>
<reference evidence="3 4" key="1">
    <citation type="submission" date="2020-02" db="EMBL/GenBank/DDBJ databases">
        <title>Whole-genome analyses of novel actinobacteria.</title>
        <authorList>
            <person name="Sahin N."/>
            <person name="Gencbay T."/>
        </authorList>
    </citation>
    <scope>NUCLEOTIDE SEQUENCE [LARGE SCALE GENOMIC DNA]</scope>
    <source>
        <strain evidence="3 4">HC44</strain>
    </source>
</reference>
<gene>
    <name evidence="2" type="ORF">G5C60_49030</name>
    <name evidence="3" type="ORF">G5C60_50770</name>
</gene>
<dbReference type="EMBL" id="JAAKZY010000360">
    <property type="protein sequence ID" value="NGO15324.1"/>
    <property type="molecule type" value="Genomic_DNA"/>
</dbReference>
<keyword evidence="4" id="KW-1185">Reference proteome</keyword>
<feature type="non-terminal residue" evidence="3">
    <location>
        <position position="1"/>
    </location>
</feature>
<evidence type="ECO:0000313" key="3">
    <source>
        <dbReference type="EMBL" id="NGO15646.1"/>
    </source>
</evidence>
<proteinExistence type="predicted"/>
<evidence type="ECO:0000256" key="1">
    <source>
        <dbReference type="SAM" id="Phobius"/>
    </source>
</evidence>